<feature type="compositionally biased region" description="Polar residues" evidence="1">
    <location>
        <begin position="379"/>
        <end position="395"/>
    </location>
</feature>
<dbReference type="STRING" id="1230383.A0A1M8A1B6"/>
<feature type="compositionally biased region" description="Pro residues" evidence="1">
    <location>
        <begin position="433"/>
        <end position="443"/>
    </location>
</feature>
<feature type="compositionally biased region" description="Polar residues" evidence="1">
    <location>
        <begin position="255"/>
        <end position="294"/>
    </location>
</feature>
<dbReference type="AlphaFoldDB" id="A0A1M8A1B6"/>
<gene>
    <name evidence="2" type="ORF">MSYG_0594</name>
</gene>
<feature type="compositionally biased region" description="Polar residues" evidence="1">
    <location>
        <begin position="402"/>
        <end position="431"/>
    </location>
</feature>
<dbReference type="EMBL" id="LT671821">
    <property type="protein sequence ID" value="SHO76256.1"/>
    <property type="molecule type" value="Genomic_DNA"/>
</dbReference>
<organism evidence="2 3">
    <name type="scientific">Malassezia sympodialis (strain ATCC 42132)</name>
    <name type="common">Atopic eczema-associated yeast</name>
    <dbReference type="NCBI Taxonomy" id="1230383"/>
    <lineage>
        <taxon>Eukaryota</taxon>
        <taxon>Fungi</taxon>
        <taxon>Dikarya</taxon>
        <taxon>Basidiomycota</taxon>
        <taxon>Ustilaginomycotina</taxon>
        <taxon>Malasseziomycetes</taxon>
        <taxon>Malasseziales</taxon>
        <taxon>Malasseziaceae</taxon>
        <taxon>Malassezia</taxon>
    </lineage>
</organism>
<evidence type="ECO:0000313" key="2">
    <source>
        <dbReference type="EMBL" id="SHO76256.1"/>
    </source>
</evidence>
<dbReference type="VEuPathDB" id="FungiDB:MSYG_0594"/>
<name>A0A1M8A1B6_MALS4</name>
<feature type="compositionally biased region" description="Low complexity" evidence="1">
    <location>
        <begin position="45"/>
        <end position="55"/>
    </location>
</feature>
<feature type="region of interest" description="Disordered" evidence="1">
    <location>
        <begin position="1"/>
        <end position="503"/>
    </location>
</feature>
<feature type="compositionally biased region" description="Polar residues" evidence="1">
    <location>
        <begin position="126"/>
        <end position="147"/>
    </location>
</feature>
<dbReference type="OMA" id="TESMKAN"/>
<sequence>MMFNPSPRSAPSSLYHFGMHRNFSTPSLRGVKSVSPVPMSDPRPHTVTSHHTTPSLRGAQDDSQSTPTLLPRKIRKSRSASLLSFRKLGGKKGTPVAGSVPLPDAARASPSPVSALGLYRGESSRADNSFSSLDLQESAGNDSSIMMSFQDDLSGENIGAPQSIAPLSNPPPSTTSGSSNEFLTKSPAPTPDVQESLKILAEIDQPWFQPAAPPPLPSTFASLAPPVSEWHPEPKHTPSVRFSTSATPEPERINESLSQDAPTTPDGDNSSNILFQPADQTGDNPERASGTTAPLPSRPSMAPTEYSFGSRYSGISSRSPRITRVPSLPPAIPHVTSPIMQTGALPSDSALVLPHTESMKANDSSPLNAWLDNRPLPPSSASQDSQGPGSLSQPASYPHILSPSTTEPKFTYSIVNGIQPKAQQRQGSNNPFKIPPSTKPLPPIELSKTDGSSSHGNHTSEETVHSDQSSSALPPVLPNRVSPNSPPIPLSVPERSAGTLRDTTDFRLSNTSAYDFQDFSKGVEENPAASPNLKDQLNDRSKVYGSVDCVDTVNLVPSPAIPRTVEAPTSEKEPQGFKNDVEDSICQRLKEFQSQQQALRGTIETSRAEILQLREKIRAFRAELDEEVLVYPPTEPLNLSIYEPTDREPSRDDRLRDSLLSMDDLDRRLTFMLESHGLRDTYPYT</sequence>
<evidence type="ECO:0000256" key="1">
    <source>
        <dbReference type="SAM" id="MobiDB-lite"/>
    </source>
</evidence>
<reference evidence="3" key="1">
    <citation type="journal article" date="2017" name="Nucleic Acids Res.">
        <title>Proteogenomics produces comprehensive and highly accurate protein-coding gene annotation in a complete genome assembly of Malassezia sympodialis.</title>
        <authorList>
            <person name="Zhu Y."/>
            <person name="Engstroem P.G."/>
            <person name="Tellgren-Roth C."/>
            <person name="Baudo C.D."/>
            <person name="Kennell J.C."/>
            <person name="Sun S."/>
            <person name="Billmyre R.B."/>
            <person name="Schroeder M.S."/>
            <person name="Andersson A."/>
            <person name="Holm T."/>
            <person name="Sigurgeirsson B."/>
            <person name="Wu G."/>
            <person name="Sankaranarayanan S.R."/>
            <person name="Siddharthan R."/>
            <person name="Sanyal K."/>
            <person name="Lundeberg J."/>
            <person name="Nystedt B."/>
            <person name="Boekhout T."/>
            <person name="Dawson T.L. Jr."/>
            <person name="Heitman J."/>
            <person name="Scheynius A."/>
            <person name="Lehtioe J."/>
        </authorList>
    </citation>
    <scope>NUCLEOTIDE SEQUENCE [LARGE SCALE GENOMIC DNA]</scope>
    <source>
        <strain evidence="3">ATCC 42132</strain>
    </source>
</reference>
<dbReference type="Proteomes" id="UP000186303">
    <property type="component" value="Chromosome 1"/>
</dbReference>
<feature type="compositionally biased region" description="Polar residues" evidence="1">
    <location>
        <begin position="1"/>
        <end position="12"/>
    </location>
</feature>
<protein>
    <submittedName>
        <fullName evidence="2">Uncharacterized protein</fullName>
    </submittedName>
</protein>
<keyword evidence="3" id="KW-1185">Reference proteome</keyword>
<proteinExistence type="predicted"/>
<accession>A0A1M8A1B6</accession>
<dbReference type="OrthoDB" id="3366874at2759"/>
<evidence type="ECO:0000313" key="3">
    <source>
        <dbReference type="Proteomes" id="UP000186303"/>
    </source>
</evidence>